<evidence type="ECO:0000256" key="1">
    <source>
        <dbReference type="SAM" id="SignalP"/>
    </source>
</evidence>
<dbReference type="Pfam" id="PF03928">
    <property type="entry name" value="HbpS-like"/>
    <property type="match status" value="1"/>
</dbReference>
<dbReference type="Proteomes" id="UP000319980">
    <property type="component" value="Unassembled WGS sequence"/>
</dbReference>
<dbReference type="OrthoDB" id="5988518at2"/>
<evidence type="ECO:0000313" key="3">
    <source>
        <dbReference type="Proteomes" id="UP000319980"/>
    </source>
</evidence>
<keyword evidence="1" id="KW-0732">Signal</keyword>
<dbReference type="InterPro" id="IPR005624">
    <property type="entry name" value="PduO/GlcC-like"/>
</dbReference>
<dbReference type="SUPFAM" id="SSF143744">
    <property type="entry name" value="GlcG-like"/>
    <property type="match status" value="1"/>
</dbReference>
<organism evidence="2 3">
    <name type="scientific">Luteimonas marina</name>
    <dbReference type="NCBI Taxonomy" id="488485"/>
    <lineage>
        <taxon>Bacteria</taxon>
        <taxon>Pseudomonadati</taxon>
        <taxon>Pseudomonadota</taxon>
        <taxon>Gammaproteobacteria</taxon>
        <taxon>Lysobacterales</taxon>
        <taxon>Lysobacteraceae</taxon>
        <taxon>Luteimonas</taxon>
    </lineage>
</organism>
<feature type="chain" id="PRO_5022678760" evidence="1">
    <location>
        <begin position="25"/>
        <end position="159"/>
    </location>
</feature>
<gene>
    <name evidence="2" type="ORF">FQY83_02650</name>
</gene>
<feature type="signal peptide" evidence="1">
    <location>
        <begin position="1"/>
        <end position="24"/>
    </location>
</feature>
<dbReference type="InterPro" id="IPR038084">
    <property type="entry name" value="PduO/GlcC-like_sf"/>
</dbReference>
<dbReference type="PANTHER" id="PTHR34309:SF1">
    <property type="entry name" value="PROTEIN GLCG"/>
    <property type="match status" value="1"/>
</dbReference>
<dbReference type="InterPro" id="IPR052517">
    <property type="entry name" value="GlcG_carb_metab_protein"/>
</dbReference>
<evidence type="ECO:0000313" key="2">
    <source>
        <dbReference type="EMBL" id="TWT23556.1"/>
    </source>
</evidence>
<dbReference type="RefSeq" id="WP_146384766.1">
    <property type="nucleotide sequence ID" value="NZ_VOHK01000001.1"/>
</dbReference>
<accession>A0A5C5UC86</accession>
<dbReference type="PANTHER" id="PTHR34309">
    <property type="entry name" value="SLR1406 PROTEIN"/>
    <property type="match status" value="1"/>
</dbReference>
<dbReference type="AlphaFoldDB" id="A0A5C5UC86"/>
<protein>
    <submittedName>
        <fullName evidence="2">Heme-binding protein</fullName>
    </submittedName>
</protein>
<sequence>MKLNSIAAGLVALVAAGASTTASAQDLYPRLGFDTADAIRDHCLAQARQAGHAVAVAVFDHGGDLVSFARDAGRPAVGAVARWKGLSAAVYLRPTVETGTWDMATAPMLATAEGGVPLFTRDGVGIGGVGVSGAPSEFDAGCATAAAEAAGLAVSAGGR</sequence>
<reference evidence="2 3" key="1">
    <citation type="journal article" date="2008" name="Int. J. Syst. Evol. Microbiol.">
        <title>Luteimonas marina sp. nov., isolated from seawater.</title>
        <authorList>
            <person name="Baik K.S."/>
            <person name="Park S.C."/>
            <person name="Kim M.S."/>
            <person name="Kim E.M."/>
            <person name="Park C."/>
            <person name="Chun J."/>
            <person name="Seong C.N."/>
        </authorList>
    </citation>
    <scope>NUCLEOTIDE SEQUENCE [LARGE SCALE GENOMIC DNA]</scope>
    <source>
        <strain evidence="2 3">FR1330</strain>
    </source>
</reference>
<name>A0A5C5UC86_9GAMM</name>
<proteinExistence type="predicted"/>
<keyword evidence="3" id="KW-1185">Reference proteome</keyword>
<dbReference type="Gene3D" id="3.30.450.150">
    <property type="entry name" value="Haem-degrading domain"/>
    <property type="match status" value="1"/>
</dbReference>
<dbReference type="EMBL" id="VOHK01000001">
    <property type="protein sequence ID" value="TWT23556.1"/>
    <property type="molecule type" value="Genomic_DNA"/>
</dbReference>
<comment type="caution">
    <text evidence="2">The sequence shown here is derived from an EMBL/GenBank/DDBJ whole genome shotgun (WGS) entry which is preliminary data.</text>
</comment>